<feature type="signal peptide" evidence="1">
    <location>
        <begin position="1"/>
        <end position="24"/>
    </location>
</feature>
<reference evidence="2 3" key="1">
    <citation type="submission" date="2024-01" db="EMBL/GenBank/DDBJ databases">
        <title>The genomes of 5 underutilized Papilionoideae crops provide insights into root nodulation and disease resistance.</title>
        <authorList>
            <person name="Yuan L."/>
        </authorList>
    </citation>
    <scope>NUCLEOTIDE SEQUENCE [LARGE SCALE GENOMIC DNA]</scope>
    <source>
        <strain evidence="2">LY-2023</strain>
        <tissue evidence="2">Leaf</tissue>
    </source>
</reference>
<accession>A0AAN9JRZ4</accession>
<keyword evidence="3" id="KW-1185">Reference proteome</keyword>
<comment type="caution">
    <text evidence="2">The sequence shown here is derived from an EMBL/GenBank/DDBJ whole genome shotgun (WGS) entry which is preliminary data.</text>
</comment>
<proteinExistence type="predicted"/>
<evidence type="ECO:0000256" key="1">
    <source>
        <dbReference type="SAM" id="SignalP"/>
    </source>
</evidence>
<dbReference type="Proteomes" id="UP001359559">
    <property type="component" value="Unassembled WGS sequence"/>
</dbReference>
<evidence type="ECO:0000313" key="3">
    <source>
        <dbReference type="Proteomes" id="UP001359559"/>
    </source>
</evidence>
<protein>
    <submittedName>
        <fullName evidence="2">Uncharacterized protein</fullName>
    </submittedName>
</protein>
<dbReference type="EMBL" id="JAYKXN010000003">
    <property type="protein sequence ID" value="KAK7303031.1"/>
    <property type="molecule type" value="Genomic_DNA"/>
</dbReference>
<name>A0AAN9JRZ4_CLITE</name>
<organism evidence="2 3">
    <name type="scientific">Clitoria ternatea</name>
    <name type="common">Butterfly pea</name>
    <dbReference type="NCBI Taxonomy" id="43366"/>
    <lineage>
        <taxon>Eukaryota</taxon>
        <taxon>Viridiplantae</taxon>
        <taxon>Streptophyta</taxon>
        <taxon>Embryophyta</taxon>
        <taxon>Tracheophyta</taxon>
        <taxon>Spermatophyta</taxon>
        <taxon>Magnoliopsida</taxon>
        <taxon>eudicotyledons</taxon>
        <taxon>Gunneridae</taxon>
        <taxon>Pentapetalae</taxon>
        <taxon>rosids</taxon>
        <taxon>fabids</taxon>
        <taxon>Fabales</taxon>
        <taxon>Fabaceae</taxon>
        <taxon>Papilionoideae</taxon>
        <taxon>50 kb inversion clade</taxon>
        <taxon>NPAAA clade</taxon>
        <taxon>indigoferoid/millettioid clade</taxon>
        <taxon>Phaseoleae</taxon>
        <taxon>Clitoria</taxon>
    </lineage>
</organism>
<evidence type="ECO:0000313" key="2">
    <source>
        <dbReference type="EMBL" id="KAK7303031.1"/>
    </source>
</evidence>
<dbReference type="AlphaFoldDB" id="A0AAN9JRZ4"/>
<sequence length="84" mass="9066">MEKGSLKVMVVILVVLVAANASHGIREWRKVSTDSTQVNGNNQCKVNSDCISFCANSKSPCPPGKHHTPDRSICYWGACLCLCG</sequence>
<keyword evidence="1" id="KW-0732">Signal</keyword>
<feature type="chain" id="PRO_5042945703" evidence="1">
    <location>
        <begin position="25"/>
        <end position="84"/>
    </location>
</feature>
<gene>
    <name evidence="2" type="ORF">RJT34_13930</name>
</gene>